<evidence type="ECO:0000256" key="1">
    <source>
        <dbReference type="ARBA" id="ARBA00004167"/>
    </source>
</evidence>
<dbReference type="SUPFAM" id="SSF56519">
    <property type="entry name" value="Penicillin binding protein dimerisation domain"/>
    <property type="match status" value="1"/>
</dbReference>
<feature type="domain" description="Penicillin-binding protein transpeptidase" evidence="11">
    <location>
        <begin position="235"/>
        <end position="542"/>
    </location>
</feature>
<evidence type="ECO:0000256" key="4">
    <source>
        <dbReference type="ARBA" id="ARBA00022692"/>
    </source>
</evidence>
<dbReference type="InterPro" id="IPR001460">
    <property type="entry name" value="PCN-bd_Tpept"/>
</dbReference>
<evidence type="ECO:0000259" key="11">
    <source>
        <dbReference type="Pfam" id="PF00905"/>
    </source>
</evidence>
<dbReference type="SUPFAM" id="SSF56601">
    <property type="entry name" value="beta-lactamase/transpeptidase-like"/>
    <property type="match status" value="1"/>
</dbReference>
<name>A0A2M6WUV2_9BACT</name>
<evidence type="ECO:0000256" key="6">
    <source>
        <dbReference type="ARBA" id="ARBA00022984"/>
    </source>
</evidence>
<evidence type="ECO:0008006" key="15">
    <source>
        <dbReference type="Google" id="ProtNLM"/>
    </source>
</evidence>
<evidence type="ECO:0000313" key="13">
    <source>
        <dbReference type="EMBL" id="PIT96562.1"/>
    </source>
</evidence>
<reference evidence="14" key="1">
    <citation type="submission" date="2017-09" db="EMBL/GenBank/DDBJ databases">
        <title>Depth-based differentiation of microbial function through sediment-hosted aquifers and enrichment of novel symbionts in the deep terrestrial subsurface.</title>
        <authorList>
            <person name="Probst A.J."/>
            <person name="Ladd B."/>
            <person name="Jarett J.K."/>
            <person name="Geller-Mcgrath D.E."/>
            <person name="Sieber C.M.K."/>
            <person name="Emerson J.B."/>
            <person name="Anantharaman K."/>
            <person name="Thomas B.C."/>
            <person name="Malmstrom R."/>
            <person name="Stieglmeier M."/>
            <person name="Klingl A."/>
            <person name="Woyke T."/>
            <person name="Ryan C.M."/>
            <person name="Banfield J.F."/>
        </authorList>
    </citation>
    <scope>NUCLEOTIDE SEQUENCE [LARGE SCALE GENOMIC DNA]</scope>
</reference>
<evidence type="ECO:0000256" key="10">
    <source>
        <dbReference type="SAM" id="Phobius"/>
    </source>
</evidence>
<evidence type="ECO:0000256" key="2">
    <source>
        <dbReference type="ARBA" id="ARBA00004236"/>
    </source>
</evidence>
<dbReference type="Pfam" id="PF03717">
    <property type="entry name" value="PBP_dimer"/>
    <property type="match status" value="1"/>
</dbReference>
<evidence type="ECO:0000256" key="8">
    <source>
        <dbReference type="ARBA" id="ARBA00023136"/>
    </source>
</evidence>
<comment type="subcellular location">
    <subcellularLocation>
        <location evidence="2">Cell membrane</location>
    </subcellularLocation>
    <subcellularLocation>
        <location evidence="1">Membrane</location>
        <topology evidence="1">Single-pass membrane protein</topology>
    </subcellularLocation>
</comment>
<feature type="domain" description="Penicillin-binding protein dimerisation" evidence="12">
    <location>
        <begin position="125"/>
        <end position="191"/>
    </location>
</feature>
<dbReference type="GO" id="GO:0071555">
    <property type="term" value="P:cell wall organization"/>
    <property type="evidence" value="ECO:0007669"/>
    <property type="project" value="TreeGrafter"/>
</dbReference>
<keyword evidence="5" id="KW-0133">Cell shape</keyword>
<organism evidence="13 14">
    <name type="scientific">Candidatus Campbellbacteria bacterium CG10_big_fil_rev_8_21_14_0_10_35_52</name>
    <dbReference type="NCBI Taxonomy" id="1974527"/>
    <lineage>
        <taxon>Bacteria</taxon>
        <taxon>Candidatus Campbelliibacteriota</taxon>
    </lineage>
</organism>
<keyword evidence="4 10" id="KW-0812">Transmembrane</keyword>
<dbReference type="EMBL" id="PFAA01000047">
    <property type="protein sequence ID" value="PIT96562.1"/>
    <property type="molecule type" value="Genomic_DNA"/>
</dbReference>
<accession>A0A2M6WUV2</accession>
<evidence type="ECO:0000256" key="9">
    <source>
        <dbReference type="ARBA" id="ARBA00023316"/>
    </source>
</evidence>
<keyword evidence="8 10" id="KW-0472">Membrane</keyword>
<dbReference type="PANTHER" id="PTHR30627">
    <property type="entry name" value="PEPTIDOGLYCAN D,D-TRANSPEPTIDASE"/>
    <property type="match status" value="1"/>
</dbReference>
<proteinExistence type="predicted"/>
<dbReference type="PANTHER" id="PTHR30627:SF2">
    <property type="entry name" value="PEPTIDOGLYCAN D,D-TRANSPEPTIDASE MRDA"/>
    <property type="match status" value="1"/>
</dbReference>
<keyword evidence="9" id="KW-0961">Cell wall biogenesis/degradation</keyword>
<evidence type="ECO:0000259" key="12">
    <source>
        <dbReference type="Pfam" id="PF03717"/>
    </source>
</evidence>
<keyword evidence="7 10" id="KW-1133">Transmembrane helix</keyword>
<dbReference type="InterPro" id="IPR036138">
    <property type="entry name" value="PBP_dimer_sf"/>
</dbReference>
<dbReference type="GO" id="GO:0008658">
    <property type="term" value="F:penicillin binding"/>
    <property type="evidence" value="ECO:0007669"/>
    <property type="project" value="InterPro"/>
</dbReference>
<dbReference type="Gene3D" id="3.90.1310.10">
    <property type="entry name" value="Penicillin-binding protein 2a (Domain 2)"/>
    <property type="match status" value="1"/>
</dbReference>
<evidence type="ECO:0000256" key="3">
    <source>
        <dbReference type="ARBA" id="ARBA00022475"/>
    </source>
</evidence>
<dbReference type="Proteomes" id="UP000230481">
    <property type="component" value="Unassembled WGS sequence"/>
</dbReference>
<sequence length="569" mass="64429">MIFRKIRKKILEEKSFKNNEIDPDEIFMDSTNLPEFNTYQFEGRIEKPISKRALIFVVILFFIVIILFGLKIWELQISKGKIYASISENNRLKHSIIFPERGVIYDRNNIELAWNTRKNEEDDFSNRKYITIPGLSHTLGYIGYPLKDKNGVYYQSEFIAKDGAEKIFDDILNGKSGLKIVETDAMMNIKSESVIMPSRPGKNVVLSIDANVQSAFYTFIEELANEASFKGGEGVIMDINNGEILTMASYPEYNSQILSNAAPTDKIAEYMKDENKPFLNRVTAGLYTPGSTVKPFLALAALNEKLIEPETEILSTGSISIQNPYFPDKKSVFMDWKAHGLVDMRKALAVSSNVYFYEIGGGYEKQNGLGIKNIEKYMRMFGFGDKTNVYPQYTIPEEIGVIPNPKWKKEVFSGDEWRIGDTYHTAIGQYGFQVTAIQLVRAIAAIANDGKLITPKLVYDDKDDFINIPIRKSYFSIVKEGMRMAVTDGTGKGLNIPQVKIAAKTGTAELGAVKKFVNSLVIGFFPYENPRFAFAVIMEKGKSDNLIGALFVMRRMFEWMAENTPEYLN</sequence>
<dbReference type="InterPro" id="IPR005311">
    <property type="entry name" value="PBP_dimer"/>
</dbReference>
<evidence type="ECO:0000256" key="7">
    <source>
        <dbReference type="ARBA" id="ARBA00022989"/>
    </source>
</evidence>
<protein>
    <recommendedName>
        <fullName evidence="15">Penicillin-binding protein 2</fullName>
    </recommendedName>
</protein>
<gene>
    <name evidence="13" type="ORF">COT82_02560</name>
</gene>
<dbReference type="InterPro" id="IPR050515">
    <property type="entry name" value="Beta-lactam/transpept"/>
</dbReference>
<dbReference type="Pfam" id="PF00905">
    <property type="entry name" value="Transpeptidase"/>
    <property type="match status" value="1"/>
</dbReference>
<dbReference type="AlphaFoldDB" id="A0A2M6WUV2"/>
<keyword evidence="3" id="KW-1003">Cell membrane</keyword>
<dbReference type="Gene3D" id="3.40.710.10">
    <property type="entry name" value="DD-peptidase/beta-lactamase superfamily"/>
    <property type="match status" value="1"/>
</dbReference>
<feature type="transmembrane region" description="Helical" evidence="10">
    <location>
        <begin position="53"/>
        <end position="73"/>
    </location>
</feature>
<dbReference type="GO" id="GO:0005886">
    <property type="term" value="C:plasma membrane"/>
    <property type="evidence" value="ECO:0007669"/>
    <property type="project" value="TreeGrafter"/>
</dbReference>
<dbReference type="InterPro" id="IPR012338">
    <property type="entry name" value="Beta-lactam/transpept-like"/>
</dbReference>
<keyword evidence="6" id="KW-0573">Peptidoglycan synthesis</keyword>
<comment type="caution">
    <text evidence="13">The sequence shown here is derived from an EMBL/GenBank/DDBJ whole genome shotgun (WGS) entry which is preliminary data.</text>
</comment>
<evidence type="ECO:0000256" key="5">
    <source>
        <dbReference type="ARBA" id="ARBA00022960"/>
    </source>
</evidence>
<evidence type="ECO:0000313" key="14">
    <source>
        <dbReference type="Proteomes" id="UP000230481"/>
    </source>
</evidence>